<keyword evidence="1" id="KW-0812">Transmembrane</keyword>
<dbReference type="OrthoDB" id="2114471at2759"/>
<protein>
    <submittedName>
        <fullName evidence="2">Uncharacterized protein</fullName>
    </submittedName>
</protein>
<evidence type="ECO:0000256" key="1">
    <source>
        <dbReference type="SAM" id="Phobius"/>
    </source>
</evidence>
<dbReference type="PANTHER" id="PTHR33538">
    <property type="entry name" value="PROTEIN GAMETE EXPRESSED 1"/>
    <property type="match status" value="1"/>
</dbReference>
<evidence type="ECO:0000313" key="3">
    <source>
        <dbReference type="Proteomes" id="UP000039865"/>
    </source>
</evidence>
<feature type="transmembrane region" description="Helical" evidence="1">
    <location>
        <begin position="269"/>
        <end position="289"/>
    </location>
</feature>
<name>A0A078B1U8_STYLE</name>
<dbReference type="PANTHER" id="PTHR33538:SF2">
    <property type="entry name" value="PROTEIN GAMETE EXPRESSED 1"/>
    <property type="match status" value="1"/>
</dbReference>
<feature type="transmembrane region" description="Helical" evidence="1">
    <location>
        <begin position="347"/>
        <end position="367"/>
    </location>
</feature>
<feature type="transmembrane region" description="Helical" evidence="1">
    <location>
        <begin position="317"/>
        <end position="340"/>
    </location>
</feature>
<accession>A0A078B1U8</accession>
<dbReference type="Proteomes" id="UP000039865">
    <property type="component" value="Unassembled WGS sequence"/>
</dbReference>
<dbReference type="AlphaFoldDB" id="A0A078B1U8"/>
<organism evidence="2 3">
    <name type="scientific">Stylonychia lemnae</name>
    <name type="common">Ciliate</name>
    <dbReference type="NCBI Taxonomy" id="5949"/>
    <lineage>
        <taxon>Eukaryota</taxon>
        <taxon>Sar</taxon>
        <taxon>Alveolata</taxon>
        <taxon>Ciliophora</taxon>
        <taxon>Intramacronucleata</taxon>
        <taxon>Spirotrichea</taxon>
        <taxon>Stichotrichia</taxon>
        <taxon>Sporadotrichida</taxon>
        <taxon>Oxytrichidae</taxon>
        <taxon>Stylonychinae</taxon>
        <taxon>Stylonychia</taxon>
    </lineage>
</organism>
<keyword evidence="1" id="KW-0472">Membrane</keyword>
<dbReference type="Pfam" id="PF14995">
    <property type="entry name" value="TMEM107"/>
    <property type="match status" value="1"/>
</dbReference>
<sequence>MNCHLQISGKRPHYCDSMNASQCISTLENELWNSYTLFFTHAQQTCYYLKQEVWQDNTKSLIDNLNQASITADLHILNGQESMSQNIVRTFALTEETNNQVEKQLALQKSLQDGFGVLETSIYENQSKLNQFFQSVGEKIELIIQFQSMIVKYFRDMDRFVYYSAKVIIIWILTQFKRFLEAKQRLLFLCACQLIIERVSDEYIDEHHRLSYQKYYRIVGVVVFFIQIRNISKHPSGFQDTNSKYLLLQKIQKLKDQTSRNIYRKAPSYLMPAKFTLILIQVLLLALVIQQSTDHIYWGIGFNYSDTSDEYMTAEKILVGVTIAYLFCMGFEFLVMVLGISLLFNNINIVQIFLHFLGCLFTTWFILDNWRFTYIWPLWGFFGLFPFLLECIILQGAVRMNKDINNNSKGIVKQ</sequence>
<dbReference type="EMBL" id="CCKQ01015460">
    <property type="protein sequence ID" value="CDW87277.1"/>
    <property type="molecule type" value="Genomic_DNA"/>
</dbReference>
<keyword evidence="1" id="KW-1133">Transmembrane helix</keyword>
<dbReference type="InterPro" id="IPR029248">
    <property type="entry name" value="TMEM107"/>
</dbReference>
<dbReference type="InterPro" id="IPR040346">
    <property type="entry name" value="GEX1/Brambleberry"/>
</dbReference>
<keyword evidence="3" id="KW-1185">Reference proteome</keyword>
<reference evidence="2 3" key="1">
    <citation type="submission" date="2014-06" db="EMBL/GenBank/DDBJ databases">
        <authorList>
            <person name="Swart Estienne"/>
        </authorList>
    </citation>
    <scope>NUCLEOTIDE SEQUENCE [LARGE SCALE GENOMIC DNA]</scope>
    <source>
        <strain evidence="2 3">130c</strain>
    </source>
</reference>
<proteinExistence type="predicted"/>
<feature type="transmembrane region" description="Helical" evidence="1">
    <location>
        <begin position="373"/>
        <end position="394"/>
    </location>
</feature>
<dbReference type="InParanoid" id="A0A078B1U8"/>
<evidence type="ECO:0000313" key="2">
    <source>
        <dbReference type="EMBL" id="CDW87277.1"/>
    </source>
</evidence>
<gene>
    <name evidence="2" type="primary">Contig5498.g5885</name>
    <name evidence="2" type="ORF">STYLEM_16380</name>
</gene>